<sequence>MLALLSLTATTSLASETNISDAQATDADASQTQAFTPGFTGYIAATYSDDWASDYRDDRNVSFDLKLGYQFTQNFSAGVITGTYYLDTAYCSSHTQDYWCMSPTYLYAKYDNLASFFDDFTTVGVQGRIILPTTQYAQDTHLYFGATGYVPVSFDVNRYINGLSVSLTPAVTKYFNEYKTAGGQNLTEYTLSMTLDTTYQISDKFYFTVSLANSHYITYKGNSTYPTLSHAEELGYQATDNIYIGVGYTNNAQFYNPEHGPNPITGLFDDKDPHFYLTTNYAF</sequence>
<evidence type="ECO:0000313" key="2">
    <source>
        <dbReference type="Proteomes" id="UP000016562"/>
    </source>
</evidence>
<dbReference type="Proteomes" id="UP000016562">
    <property type="component" value="Unassembled WGS sequence"/>
</dbReference>
<comment type="caution">
    <text evidence="1">The sequence shown here is derived from an EMBL/GenBank/DDBJ whole genome shotgun (WGS) entry which is preliminary data.</text>
</comment>
<keyword evidence="2" id="KW-1185">Reference proteome</keyword>
<dbReference type="EMBL" id="BATM01000008">
    <property type="protein sequence ID" value="GAD79053.1"/>
    <property type="molecule type" value="Genomic_DNA"/>
</dbReference>
<dbReference type="eggNOG" id="ENOG50331A7">
    <property type="taxonomic scope" value="Bacteria"/>
</dbReference>
<organism evidence="1 2">
    <name type="scientific">Vibrio ezurae NBRC 102218</name>
    <dbReference type="NCBI Taxonomy" id="1219080"/>
    <lineage>
        <taxon>Bacteria</taxon>
        <taxon>Pseudomonadati</taxon>
        <taxon>Pseudomonadota</taxon>
        <taxon>Gammaproteobacteria</taxon>
        <taxon>Vibrionales</taxon>
        <taxon>Vibrionaceae</taxon>
        <taxon>Vibrio</taxon>
    </lineage>
</organism>
<dbReference type="AlphaFoldDB" id="U3CLH8"/>
<name>U3CLH8_9VIBR</name>
<accession>U3CLH8</accession>
<gene>
    <name evidence="1" type="ORF">VEZ01S_08_00890</name>
</gene>
<evidence type="ECO:0000313" key="1">
    <source>
        <dbReference type="EMBL" id="GAD79053.1"/>
    </source>
</evidence>
<reference evidence="1 2" key="1">
    <citation type="submission" date="2013-09" db="EMBL/GenBank/DDBJ databases">
        <title>Whole genome shotgun sequence of Vibrio ezurae NBRC 102218.</title>
        <authorList>
            <person name="Yoshida I."/>
            <person name="Hosoyama A."/>
            <person name="Numata M."/>
            <person name="Hashimoto M."/>
            <person name="Hosoyama Y."/>
            <person name="Tsuchikane K."/>
            <person name="Noguchi M."/>
            <person name="Hirakata S."/>
            <person name="Ichikawa N."/>
            <person name="Ohji S."/>
            <person name="Yamazoe A."/>
            <person name="Fujita N."/>
        </authorList>
    </citation>
    <scope>NUCLEOTIDE SEQUENCE [LARGE SCALE GENOMIC DNA]</scope>
    <source>
        <strain evidence="1 2">NBRC 102218</strain>
    </source>
</reference>
<dbReference type="STRING" id="1219080.VEZ01S_08_00890"/>
<protein>
    <submittedName>
        <fullName evidence="1">Uncharacterized protein</fullName>
    </submittedName>
</protein>
<proteinExistence type="predicted"/>